<feature type="transmembrane region" description="Helical" evidence="2">
    <location>
        <begin position="34"/>
        <end position="53"/>
    </location>
</feature>
<dbReference type="Proteomes" id="UP001501594">
    <property type="component" value="Unassembled WGS sequence"/>
</dbReference>
<feature type="compositionally biased region" description="Polar residues" evidence="1">
    <location>
        <begin position="109"/>
        <end position="120"/>
    </location>
</feature>
<protein>
    <recommendedName>
        <fullName evidence="5">DUF3099 domain-containing protein</fullName>
    </recommendedName>
</protein>
<dbReference type="Pfam" id="PF11298">
    <property type="entry name" value="DUF3099"/>
    <property type="match status" value="1"/>
</dbReference>
<accession>A0ABP8DXK6</accession>
<dbReference type="EMBL" id="BAABAU010000001">
    <property type="protein sequence ID" value="GAA4264695.1"/>
    <property type="molecule type" value="Genomic_DNA"/>
</dbReference>
<evidence type="ECO:0008006" key="5">
    <source>
        <dbReference type="Google" id="ProtNLM"/>
    </source>
</evidence>
<proteinExistence type="predicted"/>
<evidence type="ECO:0000313" key="4">
    <source>
        <dbReference type="Proteomes" id="UP001501594"/>
    </source>
</evidence>
<dbReference type="RefSeq" id="WP_344793281.1">
    <property type="nucleotide sequence ID" value="NZ_BAABAU010000001.1"/>
</dbReference>
<dbReference type="InterPro" id="IPR021449">
    <property type="entry name" value="DUF3099"/>
</dbReference>
<reference evidence="4" key="1">
    <citation type="journal article" date="2019" name="Int. J. Syst. Evol. Microbiol.">
        <title>The Global Catalogue of Microorganisms (GCM) 10K type strain sequencing project: providing services to taxonomists for standard genome sequencing and annotation.</title>
        <authorList>
            <consortium name="The Broad Institute Genomics Platform"/>
            <consortium name="The Broad Institute Genome Sequencing Center for Infectious Disease"/>
            <person name="Wu L."/>
            <person name="Ma J."/>
        </authorList>
    </citation>
    <scope>NUCLEOTIDE SEQUENCE [LARGE SCALE GENOMIC DNA]</scope>
    <source>
        <strain evidence="4">JCM 17442</strain>
    </source>
</reference>
<keyword evidence="4" id="KW-1185">Reference proteome</keyword>
<gene>
    <name evidence="3" type="ORF">GCM10022256_03070</name>
</gene>
<comment type="caution">
    <text evidence="3">The sequence shown here is derived from an EMBL/GenBank/DDBJ whole genome shotgun (WGS) entry which is preliminary data.</text>
</comment>
<keyword evidence="2" id="KW-0472">Membrane</keyword>
<evidence type="ECO:0000313" key="3">
    <source>
        <dbReference type="EMBL" id="GAA4264695.1"/>
    </source>
</evidence>
<organism evidence="3 4">
    <name type="scientific">Frondihabitans peucedani</name>
    <dbReference type="NCBI Taxonomy" id="598626"/>
    <lineage>
        <taxon>Bacteria</taxon>
        <taxon>Bacillati</taxon>
        <taxon>Actinomycetota</taxon>
        <taxon>Actinomycetes</taxon>
        <taxon>Micrococcales</taxon>
        <taxon>Microbacteriaceae</taxon>
        <taxon>Frondihabitans</taxon>
    </lineage>
</organism>
<sequence>MKIKSKKSSSVLAVTTLPPAPIDERRGRMIRYSLAMLVRLVCVIMALVVPFGWWTLAPALGAIILPYVAVVLANVGQEGARGEVERPGAVEVYRPQEAYDPTQFRGETYQASPSRPENER</sequence>
<keyword evidence="2" id="KW-1133">Transmembrane helix</keyword>
<feature type="region of interest" description="Disordered" evidence="1">
    <location>
        <begin position="95"/>
        <end position="120"/>
    </location>
</feature>
<name>A0ABP8DXK6_9MICO</name>
<evidence type="ECO:0000256" key="2">
    <source>
        <dbReference type="SAM" id="Phobius"/>
    </source>
</evidence>
<keyword evidence="2" id="KW-0812">Transmembrane</keyword>
<evidence type="ECO:0000256" key="1">
    <source>
        <dbReference type="SAM" id="MobiDB-lite"/>
    </source>
</evidence>